<dbReference type="SUPFAM" id="SSF51735">
    <property type="entry name" value="NAD(P)-binding Rossmann-fold domains"/>
    <property type="match status" value="1"/>
</dbReference>
<evidence type="ECO:0000313" key="4">
    <source>
        <dbReference type="EMBL" id="KAG5658669.1"/>
    </source>
</evidence>
<keyword evidence="1" id="KW-0560">Oxidoreductase</keyword>
<proteinExistence type="inferred from homology"/>
<name>A0A9P7GYU9_9HYPO</name>
<keyword evidence="5" id="KW-1185">Reference proteome</keyword>
<evidence type="ECO:0000256" key="1">
    <source>
        <dbReference type="ARBA" id="ARBA00023002"/>
    </source>
</evidence>
<dbReference type="Gene3D" id="3.40.50.720">
    <property type="entry name" value="NAD(P)-binding Rossmann-like Domain"/>
    <property type="match status" value="1"/>
</dbReference>
<sequence>MTSYASPGNKSSLYATTTMANSMDLAIPKGSTVLVTGVNGFMASHVADQFVQHGYKVRGTVRNPKKSAWLNDYFDMTYGKGHLELYTVTDMTIENAYDEAVKGVSAFIHVASVVSIDPDPEKVIPIAVESAMIAIKAAYREPSVKRFVLTSSSAASLPVDVQILLNMNGTVLTEDSWSPDAQRLAWTPGPWGPEHGFPVYCASKVEQEQAVWKYHKENQMKRPDIMVNAVLPKLTLGKSLDPVNQGHPSSSALIPLLFEGRKLPPMWCKPQYAIDVQDAGLLHVAAAILPDVKSERIFGFAEPFCWDDVLEILRKQCPNRTFQENFAGVLFPDIVIKPRDRAEELLKRLGKPGWTSLANMVLMNTEDLRAADTI</sequence>
<dbReference type="PANTHER" id="PTHR10366:SF562">
    <property type="entry name" value="ALDEHYDE REDUCTASE II (AFU_ORTHOLOGUE AFUA_1G11360)"/>
    <property type="match status" value="1"/>
</dbReference>
<dbReference type="InterPro" id="IPR050425">
    <property type="entry name" value="NAD(P)_dehydrat-like"/>
</dbReference>
<organism evidence="4 5">
    <name type="scientific">Fusarium avenaceum</name>
    <dbReference type="NCBI Taxonomy" id="40199"/>
    <lineage>
        <taxon>Eukaryota</taxon>
        <taxon>Fungi</taxon>
        <taxon>Dikarya</taxon>
        <taxon>Ascomycota</taxon>
        <taxon>Pezizomycotina</taxon>
        <taxon>Sordariomycetes</taxon>
        <taxon>Hypocreomycetidae</taxon>
        <taxon>Hypocreales</taxon>
        <taxon>Nectriaceae</taxon>
        <taxon>Fusarium</taxon>
        <taxon>Fusarium tricinctum species complex</taxon>
    </lineage>
</organism>
<dbReference type="InterPro" id="IPR001509">
    <property type="entry name" value="Epimerase_deHydtase"/>
</dbReference>
<comment type="similarity">
    <text evidence="2">Belongs to the NAD(P)-dependent epimerase/dehydratase family. Dihydroflavonol-4-reductase subfamily.</text>
</comment>
<dbReference type="InterPro" id="IPR036291">
    <property type="entry name" value="NAD(P)-bd_dom_sf"/>
</dbReference>
<comment type="caution">
    <text evidence="4">The sequence shown here is derived from an EMBL/GenBank/DDBJ whole genome shotgun (WGS) entry which is preliminary data.</text>
</comment>
<dbReference type="PANTHER" id="PTHR10366">
    <property type="entry name" value="NAD DEPENDENT EPIMERASE/DEHYDRATASE"/>
    <property type="match status" value="1"/>
</dbReference>
<reference evidence="4" key="1">
    <citation type="submission" date="2021-04" db="EMBL/GenBank/DDBJ databases">
        <title>Draft genome of Fusarium avenaceum strain F156N33, isolated from an atmospheric sample in Virginia.</title>
        <authorList>
            <person name="Yang S."/>
            <person name="Vinatzer B.A."/>
            <person name="Coleman J."/>
        </authorList>
    </citation>
    <scope>NUCLEOTIDE SEQUENCE</scope>
    <source>
        <strain evidence="4">F156N33</strain>
    </source>
</reference>
<protein>
    <recommendedName>
        <fullName evidence="3">NAD-dependent epimerase/dehydratase domain-containing protein</fullName>
    </recommendedName>
</protein>
<dbReference type="Proteomes" id="UP000782241">
    <property type="component" value="Unassembled WGS sequence"/>
</dbReference>
<gene>
    <name evidence="4" type="ORF">KAF25_010850</name>
</gene>
<evidence type="ECO:0000259" key="3">
    <source>
        <dbReference type="Pfam" id="PF01370"/>
    </source>
</evidence>
<evidence type="ECO:0000313" key="5">
    <source>
        <dbReference type="Proteomes" id="UP000782241"/>
    </source>
</evidence>
<accession>A0A9P7GYU9</accession>
<evidence type="ECO:0000256" key="2">
    <source>
        <dbReference type="ARBA" id="ARBA00023445"/>
    </source>
</evidence>
<dbReference type="EMBL" id="JAGPUO010000014">
    <property type="protein sequence ID" value="KAG5658669.1"/>
    <property type="molecule type" value="Genomic_DNA"/>
</dbReference>
<dbReference type="Pfam" id="PF01370">
    <property type="entry name" value="Epimerase"/>
    <property type="match status" value="1"/>
</dbReference>
<dbReference type="AlphaFoldDB" id="A0A9P7GYU9"/>
<feature type="domain" description="NAD-dependent epimerase/dehydratase" evidence="3">
    <location>
        <begin position="33"/>
        <end position="154"/>
    </location>
</feature>
<dbReference type="GO" id="GO:0016616">
    <property type="term" value="F:oxidoreductase activity, acting on the CH-OH group of donors, NAD or NADP as acceptor"/>
    <property type="evidence" value="ECO:0007669"/>
    <property type="project" value="TreeGrafter"/>
</dbReference>